<proteinExistence type="inferred from homology"/>
<comment type="similarity">
    <text evidence="6">Belongs to the TVP38/TMEM64 family.</text>
</comment>
<sequence>MSRPLGILTLLLSLLVALGLLWQWLAMQDLLTVDAILALAQGSLAWRDAPWAVLAVMAIYAGASLVMFPLSLLVGVTGLLFGPWWGFGYALAGTMTASLLTWWVGRRIGREALLRHGGRRLRGVSRYLSGRGIRTMALVNLLPLAPFTLTNMMAGAFHLRLRDYMLGSLLGIAPGLAGVTLLGSQLGELATAESRGELAWGAGGLLLAVLLLVALKRWADRRR</sequence>
<organism evidence="8 9">
    <name type="scientific">Halomonas icarae</name>
    <dbReference type="NCBI Taxonomy" id="2691040"/>
    <lineage>
        <taxon>Bacteria</taxon>
        <taxon>Pseudomonadati</taxon>
        <taxon>Pseudomonadota</taxon>
        <taxon>Gammaproteobacteria</taxon>
        <taxon>Oceanospirillales</taxon>
        <taxon>Halomonadaceae</taxon>
        <taxon>Halomonas</taxon>
    </lineage>
</organism>
<dbReference type="Pfam" id="PF09335">
    <property type="entry name" value="VTT_dom"/>
    <property type="match status" value="1"/>
</dbReference>
<reference evidence="8 9" key="1">
    <citation type="submission" date="2019-12" db="EMBL/GenBank/DDBJ databases">
        <title>Draft genome sequencing of Halomonas icarensis D1-1.</title>
        <authorList>
            <person name="Pandiyan K."/>
            <person name="Kushwaha P."/>
            <person name="Gowdham M."/>
            <person name="Chakdar H."/>
            <person name="Singh A."/>
            <person name="Kumar M."/>
            <person name="Saxena A.K."/>
        </authorList>
    </citation>
    <scope>NUCLEOTIDE SEQUENCE [LARGE SCALE GENOMIC DNA]</scope>
    <source>
        <strain evidence="8 9">D1-1</strain>
    </source>
</reference>
<evidence type="ECO:0000256" key="4">
    <source>
        <dbReference type="ARBA" id="ARBA00022989"/>
    </source>
</evidence>
<dbReference type="PANTHER" id="PTHR12677">
    <property type="entry name" value="GOLGI APPARATUS MEMBRANE PROTEIN TVP38-RELATED"/>
    <property type="match status" value="1"/>
</dbReference>
<feature type="transmembrane region" description="Helical" evidence="6">
    <location>
        <begin position="164"/>
        <end position="186"/>
    </location>
</feature>
<evidence type="ECO:0000256" key="1">
    <source>
        <dbReference type="ARBA" id="ARBA00004651"/>
    </source>
</evidence>
<keyword evidence="9" id="KW-1185">Reference proteome</keyword>
<gene>
    <name evidence="8" type="ORF">GRB80_06960</name>
</gene>
<evidence type="ECO:0000313" key="9">
    <source>
        <dbReference type="Proteomes" id="UP000448235"/>
    </source>
</evidence>
<dbReference type="InterPro" id="IPR032816">
    <property type="entry name" value="VTT_dom"/>
</dbReference>
<evidence type="ECO:0000256" key="3">
    <source>
        <dbReference type="ARBA" id="ARBA00022692"/>
    </source>
</evidence>
<keyword evidence="5 6" id="KW-0472">Membrane</keyword>
<evidence type="ECO:0000256" key="2">
    <source>
        <dbReference type="ARBA" id="ARBA00022475"/>
    </source>
</evidence>
<comment type="subcellular location">
    <subcellularLocation>
        <location evidence="1 6">Cell membrane</location>
        <topology evidence="1 6">Multi-pass membrane protein</topology>
    </subcellularLocation>
</comment>
<feature type="transmembrane region" description="Helical" evidence="6">
    <location>
        <begin position="50"/>
        <end position="74"/>
    </location>
</feature>
<dbReference type="Proteomes" id="UP000448235">
    <property type="component" value="Unassembled WGS sequence"/>
</dbReference>
<keyword evidence="3 6" id="KW-0812">Transmembrane</keyword>
<evidence type="ECO:0000256" key="6">
    <source>
        <dbReference type="RuleBase" id="RU366058"/>
    </source>
</evidence>
<accession>A0A7X4VYM1</accession>
<dbReference type="PANTHER" id="PTHR12677:SF59">
    <property type="entry name" value="GOLGI APPARATUS MEMBRANE PROTEIN TVP38-RELATED"/>
    <property type="match status" value="1"/>
</dbReference>
<dbReference type="InterPro" id="IPR015414">
    <property type="entry name" value="TMEM64"/>
</dbReference>
<keyword evidence="4 6" id="KW-1133">Transmembrane helix</keyword>
<feature type="domain" description="VTT" evidence="7">
    <location>
        <begin position="68"/>
        <end position="184"/>
    </location>
</feature>
<dbReference type="EMBL" id="WUTS01000001">
    <property type="protein sequence ID" value="NAW12582.1"/>
    <property type="molecule type" value="Genomic_DNA"/>
</dbReference>
<feature type="transmembrane region" description="Helical" evidence="6">
    <location>
        <begin position="198"/>
        <end position="215"/>
    </location>
</feature>
<dbReference type="GO" id="GO:0005886">
    <property type="term" value="C:plasma membrane"/>
    <property type="evidence" value="ECO:0007669"/>
    <property type="project" value="UniProtKB-SubCell"/>
</dbReference>
<dbReference type="AlphaFoldDB" id="A0A7X4VYM1"/>
<evidence type="ECO:0000256" key="5">
    <source>
        <dbReference type="ARBA" id="ARBA00023136"/>
    </source>
</evidence>
<feature type="transmembrane region" description="Helical" evidence="6">
    <location>
        <begin position="86"/>
        <end position="105"/>
    </location>
</feature>
<evidence type="ECO:0000313" key="8">
    <source>
        <dbReference type="EMBL" id="NAW12582.1"/>
    </source>
</evidence>
<feature type="transmembrane region" description="Helical" evidence="6">
    <location>
        <begin position="137"/>
        <end position="157"/>
    </location>
</feature>
<name>A0A7X4VYM1_9GAMM</name>
<dbReference type="RefSeq" id="WP_161423031.1">
    <property type="nucleotide sequence ID" value="NZ_JARWMY010000005.1"/>
</dbReference>
<comment type="caution">
    <text evidence="8">The sequence shown here is derived from an EMBL/GenBank/DDBJ whole genome shotgun (WGS) entry which is preliminary data.</text>
</comment>
<evidence type="ECO:0000259" key="7">
    <source>
        <dbReference type="Pfam" id="PF09335"/>
    </source>
</evidence>
<protein>
    <recommendedName>
        <fullName evidence="6">TVP38/TMEM64 family membrane protein</fullName>
    </recommendedName>
</protein>
<keyword evidence="2 6" id="KW-1003">Cell membrane</keyword>